<accession>A0A923S192</accession>
<organism evidence="2 3">
    <name type="scientific">Ramlibacter albus</name>
    <dbReference type="NCBI Taxonomy" id="2079448"/>
    <lineage>
        <taxon>Bacteria</taxon>
        <taxon>Pseudomonadati</taxon>
        <taxon>Pseudomonadota</taxon>
        <taxon>Betaproteobacteria</taxon>
        <taxon>Burkholderiales</taxon>
        <taxon>Comamonadaceae</taxon>
        <taxon>Ramlibacter</taxon>
    </lineage>
</organism>
<dbReference type="EMBL" id="JACORU010000002">
    <property type="protein sequence ID" value="MBC5764179.1"/>
    <property type="molecule type" value="Genomic_DNA"/>
</dbReference>
<comment type="caution">
    <text evidence="2">The sequence shown here is derived from an EMBL/GenBank/DDBJ whole genome shotgun (WGS) entry which is preliminary data.</text>
</comment>
<evidence type="ECO:0000313" key="3">
    <source>
        <dbReference type="Proteomes" id="UP000596827"/>
    </source>
</evidence>
<dbReference type="GO" id="GO:0035438">
    <property type="term" value="F:cyclic-di-GMP binding"/>
    <property type="evidence" value="ECO:0007669"/>
    <property type="project" value="InterPro"/>
</dbReference>
<sequence length="108" mass="11976">MPVVEPPTIAIPLRVRDKRIAERFEAGMPVKVEGRETVTHDLSTHGLSFESDRPYAPGDRVKVIIDFIMDGHSYPLHCDAIVARCLRHGEGFLVGASLKVPLDDGRET</sequence>
<evidence type="ECO:0000259" key="1">
    <source>
        <dbReference type="Pfam" id="PF07238"/>
    </source>
</evidence>
<dbReference type="SUPFAM" id="SSF141371">
    <property type="entry name" value="PilZ domain-like"/>
    <property type="match status" value="1"/>
</dbReference>
<protein>
    <submittedName>
        <fullName evidence="2">PilZ domain-containing protein</fullName>
    </submittedName>
</protein>
<dbReference type="Gene3D" id="2.40.10.220">
    <property type="entry name" value="predicted glycosyltransferase like domains"/>
    <property type="match status" value="1"/>
</dbReference>
<reference evidence="2" key="1">
    <citation type="submission" date="2020-08" db="EMBL/GenBank/DDBJ databases">
        <title>Ramlibacter sp. GTP1 16S ribosomal RNA gene genome sequencing and assembly.</title>
        <authorList>
            <person name="Kang M."/>
        </authorList>
    </citation>
    <scope>NUCLEOTIDE SEQUENCE</scope>
    <source>
        <strain evidence="2">GTP1</strain>
    </source>
</reference>
<evidence type="ECO:0000313" key="2">
    <source>
        <dbReference type="EMBL" id="MBC5764179.1"/>
    </source>
</evidence>
<dbReference type="Proteomes" id="UP000596827">
    <property type="component" value="Unassembled WGS sequence"/>
</dbReference>
<dbReference type="InterPro" id="IPR009875">
    <property type="entry name" value="PilZ_domain"/>
</dbReference>
<name>A0A923S192_9BURK</name>
<proteinExistence type="predicted"/>
<dbReference type="AlphaFoldDB" id="A0A923S192"/>
<dbReference type="RefSeq" id="WP_187080660.1">
    <property type="nucleotide sequence ID" value="NZ_JACORU010000002.1"/>
</dbReference>
<keyword evidence="3" id="KW-1185">Reference proteome</keyword>
<gene>
    <name evidence="2" type="ORF">H8R02_06950</name>
</gene>
<feature type="domain" description="PilZ" evidence="1">
    <location>
        <begin position="17"/>
        <end position="103"/>
    </location>
</feature>
<dbReference type="Pfam" id="PF07238">
    <property type="entry name" value="PilZ"/>
    <property type="match status" value="1"/>
</dbReference>